<feature type="region of interest" description="Disordered" evidence="1">
    <location>
        <begin position="1"/>
        <end position="40"/>
    </location>
</feature>
<accession>A0A077Z4Y7</accession>
<sequence>MDSFGPLGTLGEQQKLQQDQTSQPSSRRQPSLASVLTDRSPSMATTVDLNVSPGHRSSQDGSFIQRKALLSGVREVPTPPPSCFTTQFCLAMGGSLSSKSLMHSRENVFAQYAPTLYGIMSKCFFVGFLTDALIWRSHYLRNWENSGDPNWSLCL</sequence>
<evidence type="ECO:0000313" key="3">
    <source>
        <dbReference type="Proteomes" id="UP000030665"/>
    </source>
</evidence>
<keyword evidence="3" id="KW-1185">Reference proteome</keyword>
<dbReference type="OrthoDB" id="10531625at2759"/>
<evidence type="ECO:0000256" key="1">
    <source>
        <dbReference type="SAM" id="MobiDB-lite"/>
    </source>
</evidence>
<name>A0A077Z4Y7_TRITR</name>
<dbReference type="Proteomes" id="UP000030665">
    <property type="component" value="Unassembled WGS sequence"/>
</dbReference>
<dbReference type="AlphaFoldDB" id="A0A077Z4Y7"/>
<feature type="compositionally biased region" description="Low complexity" evidence="1">
    <location>
        <begin position="17"/>
        <end position="34"/>
    </location>
</feature>
<dbReference type="EMBL" id="HG805964">
    <property type="protein sequence ID" value="CDW55562.1"/>
    <property type="molecule type" value="Genomic_DNA"/>
</dbReference>
<organism evidence="2 3">
    <name type="scientific">Trichuris trichiura</name>
    <name type="common">Whipworm</name>
    <name type="synonym">Trichocephalus trichiurus</name>
    <dbReference type="NCBI Taxonomy" id="36087"/>
    <lineage>
        <taxon>Eukaryota</taxon>
        <taxon>Metazoa</taxon>
        <taxon>Ecdysozoa</taxon>
        <taxon>Nematoda</taxon>
        <taxon>Enoplea</taxon>
        <taxon>Dorylaimia</taxon>
        <taxon>Trichinellida</taxon>
        <taxon>Trichuridae</taxon>
        <taxon>Trichuris</taxon>
    </lineage>
</organism>
<proteinExistence type="predicted"/>
<protein>
    <submittedName>
        <fullName evidence="2">Uncharacterized protein</fullName>
    </submittedName>
</protein>
<evidence type="ECO:0000313" key="2">
    <source>
        <dbReference type="EMBL" id="CDW55562.1"/>
    </source>
</evidence>
<reference evidence="2" key="2">
    <citation type="submission" date="2014-03" db="EMBL/GenBank/DDBJ databases">
        <title>The whipworm genome and dual-species transcriptomics of an intimate host-pathogen interaction.</title>
        <authorList>
            <person name="Foth B.J."/>
            <person name="Tsai I.J."/>
            <person name="Reid A.J."/>
            <person name="Bancroft A.J."/>
            <person name="Nichol S."/>
            <person name="Tracey A."/>
            <person name="Holroyd N."/>
            <person name="Cotton J.A."/>
            <person name="Stanley E.J."/>
            <person name="Zarowiecki M."/>
            <person name="Liu J.Z."/>
            <person name="Huckvale T."/>
            <person name="Cooper P.J."/>
            <person name="Grencis R.K."/>
            <person name="Berriman M."/>
        </authorList>
    </citation>
    <scope>NUCLEOTIDE SEQUENCE [LARGE SCALE GENOMIC DNA]</scope>
</reference>
<reference evidence="2" key="1">
    <citation type="submission" date="2014-01" db="EMBL/GenBank/DDBJ databases">
        <authorList>
            <person name="Aslett M."/>
        </authorList>
    </citation>
    <scope>NUCLEOTIDE SEQUENCE</scope>
</reference>
<gene>
    <name evidence="2" type="ORF">TTRE_0000383501</name>
</gene>